<feature type="compositionally biased region" description="Basic and acidic residues" evidence="1">
    <location>
        <begin position="56"/>
        <end position="85"/>
    </location>
</feature>
<feature type="region of interest" description="Disordered" evidence="1">
    <location>
        <begin position="56"/>
        <end position="116"/>
    </location>
</feature>
<keyword evidence="3" id="KW-1185">Reference proteome</keyword>
<sequence length="158" mass="18235">MFDASMSDRSSSTSAGEPTAAQASRAESEDPALIRSYLEAQLDSLRQLLQTSKEACEKNKRVAEEREQEKAIRREQKDRSFEDMQAKIAQIAGEQERHRGDAREEGSHKQWDSLKQELDASHEERINMLMTFLEDSREVNRRQHESIRAAIEESRRIS</sequence>
<proteinExistence type="predicted"/>
<dbReference type="OrthoDB" id="10545730at2759"/>
<reference evidence="2 3" key="1">
    <citation type="journal article" date="2019" name="Nat. Ecol. Evol.">
        <title>Megaphylogeny resolves global patterns of mushroom evolution.</title>
        <authorList>
            <person name="Varga T."/>
            <person name="Krizsan K."/>
            <person name="Foldi C."/>
            <person name="Dima B."/>
            <person name="Sanchez-Garcia M."/>
            <person name="Sanchez-Ramirez S."/>
            <person name="Szollosi G.J."/>
            <person name="Szarkandi J.G."/>
            <person name="Papp V."/>
            <person name="Albert L."/>
            <person name="Andreopoulos W."/>
            <person name="Angelini C."/>
            <person name="Antonin V."/>
            <person name="Barry K.W."/>
            <person name="Bougher N.L."/>
            <person name="Buchanan P."/>
            <person name="Buyck B."/>
            <person name="Bense V."/>
            <person name="Catcheside P."/>
            <person name="Chovatia M."/>
            <person name="Cooper J."/>
            <person name="Damon W."/>
            <person name="Desjardin D."/>
            <person name="Finy P."/>
            <person name="Geml J."/>
            <person name="Haridas S."/>
            <person name="Hughes K."/>
            <person name="Justo A."/>
            <person name="Karasinski D."/>
            <person name="Kautmanova I."/>
            <person name="Kiss B."/>
            <person name="Kocsube S."/>
            <person name="Kotiranta H."/>
            <person name="LaButti K.M."/>
            <person name="Lechner B.E."/>
            <person name="Liimatainen K."/>
            <person name="Lipzen A."/>
            <person name="Lukacs Z."/>
            <person name="Mihaltcheva S."/>
            <person name="Morgado L.N."/>
            <person name="Niskanen T."/>
            <person name="Noordeloos M.E."/>
            <person name="Ohm R.A."/>
            <person name="Ortiz-Santana B."/>
            <person name="Ovrebo C."/>
            <person name="Racz N."/>
            <person name="Riley R."/>
            <person name="Savchenko A."/>
            <person name="Shiryaev A."/>
            <person name="Soop K."/>
            <person name="Spirin V."/>
            <person name="Szebenyi C."/>
            <person name="Tomsovsky M."/>
            <person name="Tulloss R.E."/>
            <person name="Uehling J."/>
            <person name="Grigoriev I.V."/>
            <person name="Vagvolgyi C."/>
            <person name="Papp T."/>
            <person name="Martin F.M."/>
            <person name="Miettinen O."/>
            <person name="Hibbett D.S."/>
            <person name="Nagy L.G."/>
        </authorList>
    </citation>
    <scope>NUCLEOTIDE SEQUENCE [LARGE SCALE GENOMIC DNA]</scope>
    <source>
        <strain evidence="2 3">OMC1185</strain>
    </source>
</reference>
<organism evidence="2 3">
    <name type="scientific">Heliocybe sulcata</name>
    <dbReference type="NCBI Taxonomy" id="5364"/>
    <lineage>
        <taxon>Eukaryota</taxon>
        <taxon>Fungi</taxon>
        <taxon>Dikarya</taxon>
        <taxon>Basidiomycota</taxon>
        <taxon>Agaricomycotina</taxon>
        <taxon>Agaricomycetes</taxon>
        <taxon>Gloeophyllales</taxon>
        <taxon>Gloeophyllaceae</taxon>
        <taxon>Heliocybe</taxon>
    </lineage>
</organism>
<dbReference type="EMBL" id="ML213509">
    <property type="protein sequence ID" value="TFK52459.1"/>
    <property type="molecule type" value="Genomic_DNA"/>
</dbReference>
<evidence type="ECO:0000313" key="2">
    <source>
        <dbReference type="EMBL" id="TFK52459.1"/>
    </source>
</evidence>
<dbReference type="AlphaFoldDB" id="A0A5C3N3X7"/>
<feature type="compositionally biased region" description="Low complexity" evidence="1">
    <location>
        <begin position="1"/>
        <end position="14"/>
    </location>
</feature>
<dbReference type="Proteomes" id="UP000305948">
    <property type="component" value="Unassembled WGS sequence"/>
</dbReference>
<evidence type="ECO:0000256" key="1">
    <source>
        <dbReference type="SAM" id="MobiDB-lite"/>
    </source>
</evidence>
<feature type="region of interest" description="Disordered" evidence="1">
    <location>
        <begin position="1"/>
        <end position="32"/>
    </location>
</feature>
<name>A0A5C3N3X7_9AGAM</name>
<accession>A0A5C3N3X7</accession>
<evidence type="ECO:0000313" key="3">
    <source>
        <dbReference type="Proteomes" id="UP000305948"/>
    </source>
</evidence>
<protein>
    <submittedName>
        <fullName evidence="2">Uncharacterized protein</fullName>
    </submittedName>
</protein>
<gene>
    <name evidence="2" type="ORF">OE88DRAFT_1405730</name>
</gene>
<feature type="compositionally biased region" description="Basic and acidic residues" evidence="1">
    <location>
        <begin position="94"/>
        <end position="116"/>
    </location>
</feature>